<name>A0A8S1HJG0_9PELO</name>
<proteinExistence type="predicted"/>
<evidence type="ECO:0000313" key="1">
    <source>
        <dbReference type="EMBL" id="CAD6196123.1"/>
    </source>
</evidence>
<protein>
    <submittedName>
        <fullName evidence="1">Uncharacterized protein</fullName>
    </submittedName>
</protein>
<dbReference type="Proteomes" id="UP000835052">
    <property type="component" value="Unassembled WGS sequence"/>
</dbReference>
<dbReference type="AlphaFoldDB" id="A0A8S1HJG0"/>
<comment type="caution">
    <text evidence="1">The sequence shown here is derived from an EMBL/GenBank/DDBJ whole genome shotgun (WGS) entry which is preliminary data.</text>
</comment>
<dbReference type="EMBL" id="CAJGYM010000066">
    <property type="protein sequence ID" value="CAD6196123.1"/>
    <property type="molecule type" value="Genomic_DNA"/>
</dbReference>
<gene>
    <name evidence="1" type="ORF">CAUJ_LOCUS12038</name>
</gene>
<evidence type="ECO:0000313" key="2">
    <source>
        <dbReference type="Proteomes" id="UP000835052"/>
    </source>
</evidence>
<keyword evidence="2" id="KW-1185">Reference proteome</keyword>
<organism evidence="1 2">
    <name type="scientific">Caenorhabditis auriculariae</name>
    <dbReference type="NCBI Taxonomy" id="2777116"/>
    <lineage>
        <taxon>Eukaryota</taxon>
        <taxon>Metazoa</taxon>
        <taxon>Ecdysozoa</taxon>
        <taxon>Nematoda</taxon>
        <taxon>Chromadorea</taxon>
        <taxon>Rhabditida</taxon>
        <taxon>Rhabditina</taxon>
        <taxon>Rhabditomorpha</taxon>
        <taxon>Rhabditoidea</taxon>
        <taxon>Rhabditidae</taxon>
        <taxon>Peloderinae</taxon>
        <taxon>Caenorhabditis</taxon>
    </lineage>
</organism>
<reference evidence="1" key="1">
    <citation type="submission" date="2020-10" db="EMBL/GenBank/DDBJ databases">
        <authorList>
            <person name="Kikuchi T."/>
        </authorList>
    </citation>
    <scope>NUCLEOTIDE SEQUENCE</scope>
    <source>
        <strain evidence="1">NKZ352</strain>
    </source>
</reference>
<accession>A0A8S1HJG0</accession>
<sequence>MGFSQRQIEVQLNTRIENRKKSCRRIVGCASADRCRAFFGSVLAAAPVMCTCFRPDANELFGDADCLQVDLSTANWPSDNGMKSTPILASFRNVQIVFHPVSFSSF</sequence>